<comment type="caution">
    <text evidence="1">The sequence shown here is derived from an EMBL/GenBank/DDBJ whole genome shotgun (WGS) entry which is preliminary data.</text>
</comment>
<dbReference type="AlphaFoldDB" id="A0A225WHU1"/>
<name>A0A225WHU1_9STRA</name>
<organism evidence="1 2">
    <name type="scientific">Phytophthora megakarya</name>
    <dbReference type="NCBI Taxonomy" id="4795"/>
    <lineage>
        <taxon>Eukaryota</taxon>
        <taxon>Sar</taxon>
        <taxon>Stramenopiles</taxon>
        <taxon>Oomycota</taxon>
        <taxon>Peronosporomycetes</taxon>
        <taxon>Peronosporales</taxon>
        <taxon>Peronosporaceae</taxon>
        <taxon>Phytophthora</taxon>
    </lineage>
</organism>
<dbReference type="EMBL" id="NBNE01000890">
    <property type="protein sequence ID" value="OWZ16669.1"/>
    <property type="molecule type" value="Genomic_DNA"/>
</dbReference>
<accession>A0A225WHU1</accession>
<proteinExistence type="predicted"/>
<sequence length="218" mass="24175">MADFILSALPPTGTFKPRQINLFCFKLCLDEEDKQTGYYSGKPCGKTPSTSPRRVSPTWCLTSGLRILTMSMTCATLLSWMPQKASNRNTNLNPISVETLAATMEAVFKAVEEAIGETMSDRYGIMLDGWPHGTERYYPLLSLASVMDEPDDHLTILMAIRQLSNSIDGCLFLVGDNCGVNKRLTNLVEVPLAGRVSHRLNLTVREYLGPHDSILEDV</sequence>
<dbReference type="Proteomes" id="UP000198211">
    <property type="component" value="Unassembled WGS sequence"/>
</dbReference>
<evidence type="ECO:0000313" key="1">
    <source>
        <dbReference type="EMBL" id="OWZ16669.1"/>
    </source>
</evidence>
<reference evidence="2" key="1">
    <citation type="submission" date="2017-03" db="EMBL/GenBank/DDBJ databases">
        <title>Phytopthora megakarya and P. palmivora, two closely related causual agents of cacao black pod achieved similar genome size and gene model numbers by different mechanisms.</title>
        <authorList>
            <person name="Ali S."/>
            <person name="Shao J."/>
            <person name="Larry D.J."/>
            <person name="Kronmiller B."/>
            <person name="Shen D."/>
            <person name="Strem M.D."/>
            <person name="Melnick R.L."/>
            <person name="Guiltinan M.J."/>
            <person name="Tyler B.M."/>
            <person name="Meinhardt L.W."/>
            <person name="Bailey B.A."/>
        </authorList>
    </citation>
    <scope>NUCLEOTIDE SEQUENCE [LARGE SCALE GENOMIC DNA]</scope>
    <source>
        <strain evidence="2">zdho120</strain>
    </source>
</reference>
<dbReference type="OrthoDB" id="119446at2759"/>
<keyword evidence="2" id="KW-1185">Reference proteome</keyword>
<gene>
    <name evidence="1" type="ORF">PHMEG_0009506</name>
</gene>
<evidence type="ECO:0000313" key="2">
    <source>
        <dbReference type="Proteomes" id="UP000198211"/>
    </source>
</evidence>
<dbReference type="PANTHER" id="PTHR40866">
    <property type="entry name" value="BED-TYPE DOMAIN-CONTAINING PROTEIN"/>
    <property type="match status" value="1"/>
</dbReference>
<dbReference type="PANTHER" id="PTHR40866:SF1">
    <property type="entry name" value="BED-TYPE DOMAIN-CONTAINING PROTEIN"/>
    <property type="match status" value="1"/>
</dbReference>
<protein>
    <submittedName>
        <fullName evidence="1">Uncharacterized protein</fullName>
    </submittedName>
</protein>